<keyword evidence="4 7" id="KW-0732">Signal</keyword>
<dbReference type="AlphaFoldDB" id="A0AAE9ZUR5"/>
<feature type="domain" description="Sulfatase N-terminal" evidence="8">
    <location>
        <begin position="34"/>
        <end position="358"/>
    </location>
</feature>
<evidence type="ECO:0000256" key="6">
    <source>
        <dbReference type="ARBA" id="ARBA00022837"/>
    </source>
</evidence>
<dbReference type="KEGG" id="slom:PXH66_13780"/>
<evidence type="ECO:0000256" key="2">
    <source>
        <dbReference type="ARBA" id="ARBA00008779"/>
    </source>
</evidence>
<dbReference type="Pfam" id="PF00884">
    <property type="entry name" value="Sulfatase"/>
    <property type="match status" value="1"/>
</dbReference>
<evidence type="ECO:0000256" key="3">
    <source>
        <dbReference type="ARBA" id="ARBA00022723"/>
    </source>
</evidence>
<dbReference type="EMBL" id="CP119075">
    <property type="protein sequence ID" value="WED63404.1"/>
    <property type="molecule type" value="Genomic_DNA"/>
</dbReference>
<dbReference type="GO" id="GO:0004065">
    <property type="term" value="F:arylsulfatase activity"/>
    <property type="evidence" value="ECO:0007669"/>
    <property type="project" value="TreeGrafter"/>
</dbReference>
<dbReference type="Gene3D" id="3.30.1120.10">
    <property type="match status" value="1"/>
</dbReference>
<dbReference type="PANTHER" id="PTHR42693:SF42">
    <property type="entry name" value="ARYLSULFATASE G"/>
    <property type="match status" value="1"/>
</dbReference>
<keyword evidence="10" id="KW-1185">Reference proteome</keyword>
<reference evidence="9" key="1">
    <citation type="submission" date="2023-03" db="EMBL/GenBank/DDBJ databases">
        <title>Lomoglobus Profundus gen. nov., sp. nov., a novel member of the phylum Verrucomicrobia, isolated from deep-marine sediment of South China Sea.</title>
        <authorList>
            <person name="Ahmad T."/>
            <person name="Ishaq S.E."/>
            <person name="Wang F."/>
        </authorList>
    </citation>
    <scope>NUCLEOTIDE SEQUENCE</scope>
    <source>
        <strain evidence="9">LMO-M01</strain>
    </source>
</reference>
<keyword evidence="6" id="KW-0106">Calcium</keyword>
<feature type="chain" id="PRO_5042114338" evidence="7">
    <location>
        <begin position="26"/>
        <end position="484"/>
    </location>
</feature>
<name>A0AAE9ZUR5_9BACT</name>
<evidence type="ECO:0000313" key="10">
    <source>
        <dbReference type="Proteomes" id="UP001218638"/>
    </source>
</evidence>
<dbReference type="InterPro" id="IPR000917">
    <property type="entry name" value="Sulfatase_N"/>
</dbReference>
<dbReference type="GO" id="GO:0046872">
    <property type="term" value="F:metal ion binding"/>
    <property type="evidence" value="ECO:0007669"/>
    <property type="project" value="UniProtKB-KW"/>
</dbReference>
<accession>A0AAE9ZUR5</accession>
<dbReference type="InterPro" id="IPR050738">
    <property type="entry name" value="Sulfatase"/>
</dbReference>
<sequence length="484" mass="53842">MFKVRPFFGLLLTCLALGGVGSSIAAGTKTATKPNIVFILADDLGWRDLAIDGSPWHRTPHLDRLASQSLRFTHAYAPAPICSASRSAFLTGRSPARLNFEFVTKLPGTTVDPHALKIPPYPLNLPLSETTVGELLRDAGYRTGLYGKWHVSAHNGGYLHWSDTHGPRQQGFAEGDQEFGSHPYHYRGRNASPEPPLPAGDFGADALTDKAIGFMRRHRDEPFLLWLAHYYVHTPIDSRAHWLEQDIASRLPADADPARATYGAMVETLDELVGRVLRELDDLGLAENTLVIFTSDNGGHPQYAANGPARGSKWNTYEGGLRVPFMVRWPGRVPAGQTDDTPIIGTDLLPTLAAVADITPDAQVPLDGVNLLPLWERRGPIQRPTPLVWHFPYYHPETDFDEKLPEVGVDDFAMSRTYPQSAIRSGDYKLIHFYEADRDELYDLATDPGEQHDLSRSQPERVGDLRRQLDHYLSRVNARLPTPL</sequence>
<organism evidence="9 10">
    <name type="scientific">Synoicihabitans lomoniglobus</name>
    <dbReference type="NCBI Taxonomy" id="2909285"/>
    <lineage>
        <taxon>Bacteria</taxon>
        <taxon>Pseudomonadati</taxon>
        <taxon>Verrucomicrobiota</taxon>
        <taxon>Opitutia</taxon>
        <taxon>Opitutales</taxon>
        <taxon>Opitutaceae</taxon>
        <taxon>Synoicihabitans</taxon>
    </lineage>
</organism>
<evidence type="ECO:0000256" key="5">
    <source>
        <dbReference type="ARBA" id="ARBA00022801"/>
    </source>
</evidence>
<protein>
    <submittedName>
        <fullName evidence="9">Sulfatase</fullName>
    </submittedName>
</protein>
<evidence type="ECO:0000259" key="8">
    <source>
        <dbReference type="Pfam" id="PF00884"/>
    </source>
</evidence>
<comment type="similarity">
    <text evidence="2">Belongs to the sulfatase family.</text>
</comment>
<proteinExistence type="inferred from homology"/>
<dbReference type="Proteomes" id="UP001218638">
    <property type="component" value="Chromosome"/>
</dbReference>
<dbReference type="SUPFAM" id="SSF53649">
    <property type="entry name" value="Alkaline phosphatase-like"/>
    <property type="match status" value="1"/>
</dbReference>
<evidence type="ECO:0000256" key="4">
    <source>
        <dbReference type="ARBA" id="ARBA00022729"/>
    </source>
</evidence>
<evidence type="ECO:0000256" key="1">
    <source>
        <dbReference type="ARBA" id="ARBA00001913"/>
    </source>
</evidence>
<comment type="cofactor">
    <cofactor evidence="1">
        <name>Ca(2+)</name>
        <dbReference type="ChEBI" id="CHEBI:29108"/>
    </cofactor>
</comment>
<feature type="signal peptide" evidence="7">
    <location>
        <begin position="1"/>
        <end position="25"/>
    </location>
</feature>
<evidence type="ECO:0000256" key="7">
    <source>
        <dbReference type="SAM" id="SignalP"/>
    </source>
</evidence>
<keyword evidence="5" id="KW-0378">Hydrolase</keyword>
<dbReference type="InterPro" id="IPR017850">
    <property type="entry name" value="Alkaline_phosphatase_core_sf"/>
</dbReference>
<dbReference type="CDD" id="cd16144">
    <property type="entry name" value="ARS_like"/>
    <property type="match status" value="1"/>
</dbReference>
<dbReference type="Gene3D" id="3.40.720.10">
    <property type="entry name" value="Alkaline Phosphatase, subunit A"/>
    <property type="match status" value="1"/>
</dbReference>
<evidence type="ECO:0000313" key="9">
    <source>
        <dbReference type="EMBL" id="WED63404.1"/>
    </source>
</evidence>
<keyword evidence="3" id="KW-0479">Metal-binding</keyword>
<gene>
    <name evidence="9" type="ORF">PXH66_13780</name>
</gene>
<dbReference type="PANTHER" id="PTHR42693">
    <property type="entry name" value="ARYLSULFATASE FAMILY MEMBER"/>
    <property type="match status" value="1"/>
</dbReference>
<dbReference type="RefSeq" id="WP_330929219.1">
    <property type="nucleotide sequence ID" value="NZ_CP119075.1"/>
</dbReference>